<dbReference type="InterPro" id="IPR017871">
    <property type="entry name" value="ABC_transporter-like_CS"/>
</dbReference>
<dbReference type="PANTHER" id="PTHR43553:SF24">
    <property type="entry name" value="ENERGY-COUPLING FACTOR TRANSPORTER ATP-BINDING PROTEIN ECFA1"/>
    <property type="match status" value="1"/>
</dbReference>
<protein>
    <recommendedName>
        <fullName evidence="6">ABC transporter domain-containing protein</fullName>
    </recommendedName>
</protein>
<feature type="domain" description="ABC transporter" evidence="6">
    <location>
        <begin position="272"/>
        <end position="506"/>
    </location>
</feature>
<gene>
    <name evidence="7" type="ORF">C1I64_16475</name>
</gene>
<dbReference type="PANTHER" id="PTHR43553">
    <property type="entry name" value="HEAVY METAL TRANSPORTER"/>
    <property type="match status" value="1"/>
</dbReference>
<keyword evidence="2" id="KW-0813">Transport</keyword>
<dbReference type="Gene3D" id="3.40.50.300">
    <property type="entry name" value="P-loop containing nucleotide triphosphate hydrolases"/>
    <property type="match status" value="2"/>
</dbReference>
<dbReference type="AlphaFoldDB" id="A0A3T0T4F4"/>
<dbReference type="SMART" id="SM00382">
    <property type="entry name" value="AAA"/>
    <property type="match status" value="2"/>
</dbReference>
<dbReference type="Proteomes" id="UP000285317">
    <property type="component" value="Chromosome"/>
</dbReference>
<dbReference type="InterPro" id="IPR015856">
    <property type="entry name" value="ABC_transpr_CbiO/EcfA_su"/>
</dbReference>
<dbReference type="InterPro" id="IPR003439">
    <property type="entry name" value="ABC_transporter-like_ATP-bd"/>
</dbReference>
<dbReference type="InterPro" id="IPR027417">
    <property type="entry name" value="P-loop_NTPase"/>
</dbReference>
<evidence type="ECO:0000313" key="7">
    <source>
        <dbReference type="EMBL" id="AZZ53473.1"/>
    </source>
</evidence>
<evidence type="ECO:0000256" key="2">
    <source>
        <dbReference type="ARBA" id="ARBA00022448"/>
    </source>
</evidence>
<sequence>MTELLRLDGVGVTYRNAEQPSLVDASFSVSSGEVVLVAGPSGCGKSTLLRVLNGLVPRSYRAEVTGRIEVEGRDATPLALRDISEVVGTLLQDPGKQVVGHSVLAEIAFGLENRGTPPAEIRERAHRVAERLGLTALLATPPHELSGGQLQLVAFAGILVLDPRVIVIDEPLANLDPDAADVLLRAVRAYVDGGGAAVIVEHRVDEVLALEPDRVVYLEEGRVVYSGGVAGFLEVASPESVKLPFEALLAGAAGEESPEEEARPAPAGAARLHFDGAELGYGARTIVAAVDRRFHAGERVAILGRNGAGKSTLMRAAVGLVAPTRGRVLLDERPVHELTAAELVSTCGYLFQNPGQALFSETVEAELAFGPRNLGVPAEEIPAIADAALRAVSLDDVPGILQRPPRTLSFGQQRRLAVALALTLRPRTLILDEPTAGQDERSSRHFLDAVWAIDGIDSVYFITHDVDMALARADRVVVVDGGGIVADASPAEVVHDTALWHGPGVDPGHSRAVLRETDFVRAARRHGPASGRLPRPLDLARRLRRAQHDPGSTPDAGRTADPRSSSPSLERTHP</sequence>
<dbReference type="GO" id="GO:0005524">
    <property type="term" value="F:ATP binding"/>
    <property type="evidence" value="ECO:0007669"/>
    <property type="project" value="UniProtKB-KW"/>
</dbReference>
<feature type="region of interest" description="Disordered" evidence="5">
    <location>
        <begin position="523"/>
        <end position="574"/>
    </location>
</feature>
<dbReference type="Pfam" id="PF00005">
    <property type="entry name" value="ABC_tran"/>
    <property type="match status" value="2"/>
</dbReference>
<dbReference type="InterPro" id="IPR003593">
    <property type="entry name" value="AAA+_ATPase"/>
</dbReference>
<dbReference type="SUPFAM" id="SSF52540">
    <property type="entry name" value="P-loop containing nucleoside triphosphate hydrolases"/>
    <property type="match status" value="2"/>
</dbReference>
<dbReference type="RefSeq" id="WP_127887933.1">
    <property type="nucleotide sequence ID" value="NZ_CP028137.1"/>
</dbReference>
<dbReference type="GO" id="GO:0042626">
    <property type="term" value="F:ATPase-coupled transmembrane transporter activity"/>
    <property type="evidence" value="ECO:0007669"/>
    <property type="project" value="TreeGrafter"/>
</dbReference>
<evidence type="ECO:0000256" key="3">
    <source>
        <dbReference type="ARBA" id="ARBA00022741"/>
    </source>
</evidence>
<feature type="domain" description="ABC transporter" evidence="6">
    <location>
        <begin position="5"/>
        <end position="245"/>
    </location>
</feature>
<dbReference type="InterPro" id="IPR050095">
    <property type="entry name" value="ECF_ABC_transporter_ATP-bd"/>
</dbReference>
<dbReference type="PROSITE" id="PS50893">
    <property type="entry name" value="ABC_TRANSPORTER_2"/>
    <property type="match status" value="2"/>
</dbReference>
<dbReference type="GO" id="GO:0043190">
    <property type="term" value="C:ATP-binding cassette (ABC) transporter complex"/>
    <property type="evidence" value="ECO:0007669"/>
    <property type="project" value="TreeGrafter"/>
</dbReference>
<dbReference type="GO" id="GO:0016887">
    <property type="term" value="F:ATP hydrolysis activity"/>
    <property type="evidence" value="ECO:0007669"/>
    <property type="project" value="InterPro"/>
</dbReference>
<keyword evidence="4" id="KW-0067">ATP-binding</keyword>
<comment type="similarity">
    <text evidence="1">Belongs to the ABC transporter superfamily.</text>
</comment>
<accession>A0A3T0T4F4</accession>
<evidence type="ECO:0000259" key="6">
    <source>
        <dbReference type="PROSITE" id="PS50893"/>
    </source>
</evidence>
<reference evidence="7 8" key="1">
    <citation type="submission" date="2018-03" db="EMBL/GenBank/DDBJ databases">
        <title>Bacteriophage NCPPB3778 and a type I-E CRISPR drive the evolution of the US Biological Select Agent, Rathayibacter toxicus.</title>
        <authorList>
            <person name="Davis E.W.II."/>
            <person name="Tabima J.F."/>
            <person name="Weisberg A.J."/>
            <person name="Dantas Lopes L."/>
            <person name="Wiseman M.S."/>
            <person name="Wiseman M.S."/>
            <person name="Pupko T."/>
            <person name="Belcher M.S."/>
            <person name="Sechler A.J."/>
            <person name="Tancos M.A."/>
            <person name="Schroeder B.K."/>
            <person name="Murray T.D."/>
            <person name="Luster D.G."/>
            <person name="Schneider W.L."/>
            <person name="Rogers E."/>
            <person name="Andreote F.D."/>
            <person name="Grunwald N.J."/>
            <person name="Putnam M.L."/>
            <person name="Chang J.H."/>
        </authorList>
    </citation>
    <scope>NUCLEOTIDE SEQUENCE [LARGE SCALE GENOMIC DNA]</scope>
    <source>
        <strain evidence="7 8">DSM 15932</strain>
    </source>
</reference>
<evidence type="ECO:0000256" key="1">
    <source>
        <dbReference type="ARBA" id="ARBA00005417"/>
    </source>
</evidence>
<dbReference type="CDD" id="cd03225">
    <property type="entry name" value="ABC_cobalt_CbiO_domain1"/>
    <property type="match status" value="2"/>
</dbReference>
<evidence type="ECO:0000256" key="4">
    <source>
        <dbReference type="ARBA" id="ARBA00022840"/>
    </source>
</evidence>
<dbReference type="KEGG" id="rfs:C1I64_16475"/>
<feature type="compositionally biased region" description="Polar residues" evidence="5">
    <location>
        <begin position="562"/>
        <end position="574"/>
    </location>
</feature>
<dbReference type="EMBL" id="CP028137">
    <property type="protein sequence ID" value="AZZ53473.1"/>
    <property type="molecule type" value="Genomic_DNA"/>
</dbReference>
<keyword evidence="3" id="KW-0547">Nucleotide-binding</keyword>
<dbReference type="PROSITE" id="PS00211">
    <property type="entry name" value="ABC_TRANSPORTER_1"/>
    <property type="match status" value="2"/>
</dbReference>
<name>A0A3T0T4F4_9MICO</name>
<organism evidence="7 8">
    <name type="scientific">Rathayibacter festucae DSM 15932</name>
    <dbReference type="NCBI Taxonomy" id="1328866"/>
    <lineage>
        <taxon>Bacteria</taxon>
        <taxon>Bacillati</taxon>
        <taxon>Actinomycetota</taxon>
        <taxon>Actinomycetes</taxon>
        <taxon>Micrococcales</taxon>
        <taxon>Microbacteriaceae</taxon>
        <taxon>Rathayibacter</taxon>
    </lineage>
</organism>
<proteinExistence type="inferred from homology"/>
<evidence type="ECO:0000313" key="8">
    <source>
        <dbReference type="Proteomes" id="UP000285317"/>
    </source>
</evidence>
<evidence type="ECO:0000256" key="5">
    <source>
        <dbReference type="SAM" id="MobiDB-lite"/>
    </source>
</evidence>